<dbReference type="EMBL" id="GGFM01010123">
    <property type="protein sequence ID" value="MBW30874.1"/>
    <property type="molecule type" value="Transcribed_RNA"/>
</dbReference>
<organism evidence="1">
    <name type="scientific">Anopheles braziliensis</name>
    <dbReference type="NCBI Taxonomy" id="58242"/>
    <lineage>
        <taxon>Eukaryota</taxon>
        <taxon>Metazoa</taxon>
        <taxon>Ecdysozoa</taxon>
        <taxon>Arthropoda</taxon>
        <taxon>Hexapoda</taxon>
        <taxon>Insecta</taxon>
        <taxon>Pterygota</taxon>
        <taxon>Neoptera</taxon>
        <taxon>Endopterygota</taxon>
        <taxon>Diptera</taxon>
        <taxon>Nematocera</taxon>
        <taxon>Culicoidea</taxon>
        <taxon>Culicidae</taxon>
        <taxon>Anophelinae</taxon>
        <taxon>Anopheles</taxon>
    </lineage>
</organism>
<evidence type="ECO:0000313" key="1">
    <source>
        <dbReference type="EMBL" id="MBW30874.1"/>
    </source>
</evidence>
<protein>
    <submittedName>
        <fullName evidence="1">Putative secreted peptide</fullName>
    </submittedName>
</protein>
<accession>A0A2M3ZQQ1</accession>
<proteinExistence type="predicted"/>
<sequence length="102" mass="12001">MCRLMAFPISIQYLAPSRAISVNIKNDNLTVNHTQHTTHQSKVHTFFPQTYLHTYQAPQPTRGFRQTQMNFHPLIVTLATVFYKYRTRNALWSFDRSKKTSL</sequence>
<reference evidence="1" key="1">
    <citation type="submission" date="2018-01" db="EMBL/GenBank/DDBJ databases">
        <title>An insight into the sialome of Amazonian anophelines.</title>
        <authorList>
            <person name="Ribeiro J.M."/>
            <person name="Scarpassa V."/>
            <person name="Calvo E."/>
        </authorList>
    </citation>
    <scope>NUCLEOTIDE SEQUENCE</scope>
    <source>
        <tissue evidence="1">Salivary glands</tissue>
    </source>
</reference>
<dbReference type="AlphaFoldDB" id="A0A2M3ZQQ1"/>
<name>A0A2M3ZQQ1_9DIPT</name>